<dbReference type="CDD" id="cd07043">
    <property type="entry name" value="STAS_anti-anti-sigma_factors"/>
    <property type="match status" value="1"/>
</dbReference>
<dbReference type="NCBIfam" id="TIGR00377">
    <property type="entry name" value="ant_ant_sig"/>
    <property type="match status" value="1"/>
</dbReference>
<dbReference type="InterPro" id="IPR002645">
    <property type="entry name" value="STAS_dom"/>
</dbReference>
<dbReference type="SUPFAM" id="SSF52091">
    <property type="entry name" value="SpoIIaa-like"/>
    <property type="match status" value="1"/>
</dbReference>
<dbReference type="InterPro" id="IPR003658">
    <property type="entry name" value="Anti-sigma_ant"/>
</dbReference>
<comment type="caution">
    <text evidence="3">The sequence shown here is derived from an EMBL/GenBank/DDBJ whole genome shotgun (WGS) entry which is preliminary data.</text>
</comment>
<organism evidence="3">
    <name type="scientific">invertebrate metagenome</name>
    <dbReference type="NCBI Taxonomy" id="1711999"/>
    <lineage>
        <taxon>unclassified sequences</taxon>
        <taxon>metagenomes</taxon>
        <taxon>organismal metagenomes</taxon>
    </lineage>
</organism>
<dbReference type="EMBL" id="NSIT01000077">
    <property type="protein sequence ID" value="PJE79319.1"/>
    <property type="molecule type" value="Genomic_DNA"/>
</dbReference>
<dbReference type="PANTHER" id="PTHR33495">
    <property type="entry name" value="ANTI-SIGMA FACTOR ANTAGONIST TM_1081-RELATED-RELATED"/>
    <property type="match status" value="1"/>
</dbReference>
<protein>
    <submittedName>
        <fullName evidence="3">Putative anti-sigma factor antagonist</fullName>
    </submittedName>
</protein>
<dbReference type="GO" id="GO:0043856">
    <property type="term" value="F:anti-sigma factor antagonist activity"/>
    <property type="evidence" value="ECO:0007669"/>
    <property type="project" value="InterPro"/>
</dbReference>
<dbReference type="PROSITE" id="PS50801">
    <property type="entry name" value="STAS"/>
    <property type="match status" value="1"/>
</dbReference>
<reference evidence="3" key="1">
    <citation type="journal article" date="2017" name="Appl. Environ. Microbiol.">
        <title>Molecular characterization of an Endozoicomonas-like organism causing infection in king scallop Pecten maximus L.</title>
        <authorList>
            <person name="Cano I."/>
            <person name="van Aerle R."/>
            <person name="Ross S."/>
            <person name="Verner-Jeffreys D.W."/>
            <person name="Paley R.K."/>
            <person name="Rimmer G."/>
            <person name="Ryder D."/>
            <person name="Hooper P."/>
            <person name="Stone D."/>
            <person name="Feist S.W."/>
        </authorList>
    </citation>
    <scope>NUCLEOTIDE SEQUENCE</scope>
</reference>
<dbReference type="AlphaFoldDB" id="A0A2H9T804"/>
<evidence type="ECO:0000259" key="2">
    <source>
        <dbReference type="PROSITE" id="PS50801"/>
    </source>
</evidence>
<evidence type="ECO:0000313" key="3">
    <source>
        <dbReference type="EMBL" id="PJE79319.1"/>
    </source>
</evidence>
<name>A0A2H9T804_9ZZZZ</name>
<comment type="similarity">
    <text evidence="1">Belongs to the anti-sigma-factor antagonist family.</text>
</comment>
<gene>
    <name evidence="3" type="ORF">CI610_01704</name>
</gene>
<proteinExistence type="inferred from homology"/>
<dbReference type="InterPro" id="IPR036513">
    <property type="entry name" value="STAS_dom_sf"/>
</dbReference>
<feature type="domain" description="STAS" evidence="2">
    <location>
        <begin position="21"/>
        <end position="110"/>
    </location>
</feature>
<accession>A0A2H9T804</accession>
<dbReference type="Gene3D" id="3.30.750.24">
    <property type="entry name" value="STAS domain"/>
    <property type="match status" value="1"/>
</dbReference>
<evidence type="ECO:0000256" key="1">
    <source>
        <dbReference type="ARBA" id="ARBA00009013"/>
    </source>
</evidence>
<sequence length="110" mass="12243">MSFDSYEKNGFTVISVSESRLDASISDLFQAYVCDRMTQNTDQFIIDLSSVKFMDSSGLGTLVACFKKINGMNKNMYLASPQPAVKDLLDLTSMDKIFQIFTSLEQALNG</sequence>
<dbReference type="Pfam" id="PF01740">
    <property type="entry name" value="STAS"/>
    <property type="match status" value="1"/>
</dbReference>
<dbReference type="PANTHER" id="PTHR33495:SF2">
    <property type="entry name" value="ANTI-SIGMA FACTOR ANTAGONIST TM_1081-RELATED"/>
    <property type="match status" value="1"/>
</dbReference>